<comment type="similarity">
    <text evidence="1">Belongs to the bacterial solute-binding protein 1 family.</text>
</comment>
<dbReference type="Gene3D" id="3.40.190.10">
    <property type="entry name" value="Periplasmic binding protein-like II"/>
    <property type="match status" value="1"/>
</dbReference>
<dbReference type="GO" id="GO:0042956">
    <property type="term" value="P:maltodextrin transmembrane transport"/>
    <property type="evidence" value="ECO:0007669"/>
    <property type="project" value="TreeGrafter"/>
</dbReference>
<sequence>MRLIPFTRFFCFLVTILISLSLTGCEGRHDARRNEEKEVPVVITLWDFPRWKDEKGNSFGWIEKKIAEFEKSHPGVFVHLRKMKWEYGPIELKAAAATGTNPDIAPVAGDIDFILKGYLEPVDEFFTQEELEKYDRRTLDSLSYGGKLYGFPWFITTNALFLNADMFRERNVKIPPDGRWSYQEFVESLQKLTVDKNRDGKPECFGFSALLAAGSYQLWNFLTMDGAKIFDEDGNFALNSPEGISALGKLVDLSAKYKVVPEDFGTSDEKKVWGDFAEKRKIAVYPAGPWAINILKENLKKGNGFNFEIAHYPSGSGKAKPIATVAGYSIFKQEDPKKKALCAEFLKFITSEKEQEALSGYGVFPAIKDLQDKMTKDTFMRRMKEILDDSEILPKIPNFAMVEEIITTQIRQAILGKKTPEQALIDAEAEIKKVREAFAQDFPVDGNSK</sequence>
<dbReference type="GO" id="GO:0015768">
    <property type="term" value="P:maltose transport"/>
    <property type="evidence" value="ECO:0007669"/>
    <property type="project" value="TreeGrafter"/>
</dbReference>
<evidence type="ECO:0000313" key="5">
    <source>
        <dbReference type="Proteomes" id="UP000070427"/>
    </source>
</evidence>
<reference evidence="4 5" key="1">
    <citation type="submission" date="2015-12" db="EMBL/GenBank/DDBJ databases">
        <title>Draft genome sequnece of Fervidicola ferrireducens strain Y170.</title>
        <authorList>
            <person name="Patel B.K."/>
        </authorList>
    </citation>
    <scope>NUCLEOTIDE SEQUENCE [LARGE SCALE GENOMIC DNA]</scope>
    <source>
        <strain evidence="4 5">Y170</strain>
    </source>
</reference>
<dbReference type="PROSITE" id="PS51257">
    <property type="entry name" value="PROKAR_LIPOPROTEIN"/>
    <property type="match status" value="1"/>
</dbReference>
<dbReference type="OrthoDB" id="41208at2"/>
<dbReference type="FunCoup" id="A0A140LDG4">
    <property type="interactions" value="56"/>
</dbReference>
<dbReference type="STRING" id="520764.AN618_03450"/>
<comment type="caution">
    <text evidence="4">The sequence shown here is derived from an EMBL/GenBank/DDBJ whole genome shotgun (WGS) entry which is preliminary data.</text>
</comment>
<gene>
    <name evidence="4" type="ORF">AN618_03450</name>
</gene>
<evidence type="ECO:0000313" key="4">
    <source>
        <dbReference type="EMBL" id="KXG78589.1"/>
    </source>
</evidence>
<evidence type="ECO:0000256" key="1">
    <source>
        <dbReference type="ARBA" id="ARBA00008520"/>
    </source>
</evidence>
<dbReference type="GO" id="GO:1901982">
    <property type="term" value="F:maltose binding"/>
    <property type="evidence" value="ECO:0007669"/>
    <property type="project" value="TreeGrafter"/>
</dbReference>
<protein>
    <submittedName>
        <fullName evidence="4">Putative ABC transporter-binding protein</fullName>
    </submittedName>
</protein>
<name>A0A140LDG4_9FIRM</name>
<evidence type="ECO:0000256" key="2">
    <source>
        <dbReference type="ARBA" id="ARBA00022448"/>
    </source>
</evidence>
<keyword evidence="5" id="KW-1185">Reference proteome</keyword>
<dbReference type="CDD" id="cd13585">
    <property type="entry name" value="PBP2_TMBP_like"/>
    <property type="match status" value="1"/>
</dbReference>
<evidence type="ECO:0000256" key="3">
    <source>
        <dbReference type="ARBA" id="ARBA00022729"/>
    </source>
</evidence>
<dbReference type="GO" id="GO:0055052">
    <property type="term" value="C:ATP-binding cassette (ABC) transporter complex, substrate-binding subunit-containing"/>
    <property type="evidence" value="ECO:0007669"/>
    <property type="project" value="TreeGrafter"/>
</dbReference>
<dbReference type="Pfam" id="PF13416">
    <property type="entry name" value="SBP_bac_8"/>
    <property type="match status" value="1"/>
</dbReference>
<dbReference type="EMBL" id="LOED01000002">
    <property type="protein sequence ID" value="KXG78589.1"/>
    <property type="molecule type" value="Genomic_DNA"/>
</dbReference>
<keyword evidence="3" id="KW-0732">Signal</keyword>
<dbReference type="Proteomes" id="UP000070427">
    <property type="component" value="Unassembled WGS sequence"/>
</dbReference>
<dbReference type="PANTHER" id="PTHR30061">
    <property type="entry name" value="MALTOSE-BINDING PERIPLASMIC PROTEIN"/>
    <property type="match status" value="1"/>
</dbReference>
<accession>A0A140LDG4</accession>
<dbReference type="PANTHER" id="PTHR30061:SF50">
    <property type="entry name" value="MALTOSE_MALTODEXTRIN-BINDING PERIPLASMIC PROTEIN"/>
    <property type="match status" value="1"/>
</dbReference>
<dbReference type="AlphaFoldDB" id="A0A140LDG4"/>
<dbReference type="InterPro" id="IPR006059">
    <property type="entry name" value="SBP"/>
</dbReference>
<keyword evidence="2" id="KW-0813">Transport</keyword>
<dbReference type="RefSeq" id="WP_066351299.1">
    <property type="nucleotide sequence ID" value="NZ_LOED01000002.1"/>
</dbReference>
<organism evidence="4 5">
    <name type="scientific">Fervidicola ferrireducens</name>
    <dbReference type="NCBI Taxonomy" id="520764"/>
    <lineage>
        <taxon>Bacteria</taxon>
        <taxon>Bacillati</taxon>
        <taxon>Bacillota</taxon>
        <taxon>Clostridia</taxon>
        <taxon>Thermosediminibacterales</taxon>
        <taxon>Thermosediminibacteraceae</taxon>
        <taxon>Fervidicola</taxon>
    </lineage>
</organism>
<dbReference type="InParanoid" id="A0A140LDG4"/>
<dbReference type="SUPFAM" id="SSF53850">
    <property type="entry name" value="Periplasmic binding protein-like II"/>
    <property type="match status" value="1"/>
</dbReference>
<proteinExistence type="inferred from homology"/>